<protein>
    <recommendedName>
        <fullName evidence="4">DUF3307 domain-containing protein</fullName>
    </recommendedName>
</protein>
<keyword evidence="1" id="KW-1133">Transmembrane helix</keyword>
<name>A0A7W6E4N1_9RHOB</name>
<feature type="transmembrane region" description="Helical" evidence="1">
    <location>
        <begin position="124"/>
        <end position="145"/>
    </location>
</feature>
<dbReference type="EMBL" id="JACIEI010000007">
    <property type="protein sequence ID" value="MBB3994615.1"/>
    <property type="molecule type" value="Genomic_DNA"/>
</dbReference>
<proteinExistence type="predicted"/>
<accession>A0A7W6E4N1</accession>
<dbReference type="RefSeq" id="WP_184565810.1">
    <property type="nucleotide sequence ID" value="NZ_JACIEI010000007.1"/>
</dbReference>
<dbReference type="Pfam" id="PF11750">
    <property type="entry name" value="DUF3307"/>
    <property type="match status" value="1"/>
</dbReference>
<evidence type="ECO:0008006" key="4">
    <source>
        <dbReference type="Google" id="ProtNLM"/>
    </source>
</evidence>
<keyword evidence="1" id="KW-0812">Transmembrane</keyword>
<feature type="transmembrane region" description="Helical" evidence="1">
    <location>
        <begin position="175"/>
        <end position="193"/>
    </location>
</feature>
<dbReference type="InterPro" id="IPR021737">
    <property type="entry name" value="Phage_phiKZ_Orf197"/>
</dbReference>
<feature type="transmembrane region" description="Helical" evidence="1">
    <location>
        <begin position="213"/>
        <end position="235"/>
    </location>
</feature>
<comment type="caution">
    <text evidence="2">The sequence shown here is derived from an EMBL/GenBank/DDBJ whole genome shotgun (WGS) entry which is preliminary data.</text>
</comment>
<feature type="transmembrane region" description="Helical" evidence="1">
    <location>
        <begin position="48"/>
        <end position="75"/>
    </location>
</feature>
<dbReference type="Proteomes" id="UP000530268">
    <property type="component" value="Unassembled WGS sequence"/>
</dbReference>
<evidence type="ECO:0000256" key="1">
    <source>
        <dbReference type="SAM" id="Phobius"/>
    </source>
</evidence>
<organism evidence="2 3">
    <name type="scientific">Sulfitobacter undariae</name>
    <dbReference type="NCBI Taxonomy" id="1563671"/>
    <lineage>
        <taxon>Bacteria</taxon>
        <taxon>Pseudomonadati</taxon>
        <taxon>Pseudomonadota</taxon>
        <taxon>Alphaproteobacteria</taxon>
        <taxon>Rhodobacterales</taxon>
        <taxon>Roseobacteraceae</taxon>
        <taxon>Sulfitobacter</taxon>
    </lineage>
</organism>
<reference evidence="2 3" key="1">
    <citation type="submission" date="2020-08" db="EMBL/GenBank/DDBJ databases">
        <title>Genomic Encyclopedia of Type Strains, Phase IV (KMG-IV): sequencing the most valuable type-strain genomes for metagenomic binning, comparative biology and taxonomic classification.</title>
        <authorList>
            <person name="Goeker M."/>
        </authorList>
    </citation>
    <scope>NUCLEOTIDE SEQUENCE [LARGE SCALE GENOMIC DNA]</scope>
    <source>
        <strain evidence="2 3">DSM 102234</strain>
    </source>
</reference>
<dbReference type="AlphaFoldDB" id="A0A7W6E4N1"/>
<sequence>MNLPIIPLLTIELLVALVAAHLLADFVFQTTHMVLNKQRPWIMLMHGAHVFAITALLSGGAMLLSLGIALSHIAIDTVKIKWAPDTLRTYLLDQCAHLAVLLYAVLWLPAWLLAPWWPPLSTDMIQIALVLCGLITATLAGGVAVGQLMSRYKSDAQPDGLEYAGRMIGLMERGLIFLMVMIGEPSGIGFLIAAKSILRFDTVARDQKMSEYVIIGTLASFGWALGASFATMATMRALGY</sequence>
<feature type="transmembrane region" description="Helical" evidence="1">
    <location>
        <begin position="96"/>
        <end position="118"/>
    </location>
</feature>
<evidence type="ECO:0000313" key="3">
    <source>
        <dbReference type="Proteomes" id="UP000530268"/>
    </source>
</evidence>
<keyword evidence="3" id="KW-1185">Reference proteome</keyword>
<gene>
    <name evidence="2" type="ORF">GGR95_002263</name>
</gene>
<evidence type="ECO:0000313" key="2">
    <source>
        <dbReference type="EMBL" id="MBB3994615.1"/>
    </source>
</evidence>
<keyword evidence="1" id="KW-0472">Membrane</keyword>